<proteinExistence type="predicted"/>
<name>A0A317WJM6_9EURO</name>
<dbReference type="AlphaFoldDB" id="A0A317WJM6"/>
<feature type="compositionally biased region" description="Low complexity" evidence="1">
    <location>
        <begin position="618"/>
        <end position="668"/>
    </location>
</feature>
<dbReference type="STRING" id="1450535.A0A317WJM6"/>
<dbReference type="GeneID" id="37119926"/>
<reference evidence="2 3" key="1">
    <citation type="submission" date="2016-12" db="EMBL/GenBank/DDBJ databases">
        <title>The genomes of Aspergillus section Nigri reveals drivers in fungal speciation.</title>
        <authorList>
            <consortium name="DOE Joint Genome Institute"/>
            <person name="Vesth T.C."/>
            <person name="Nybo J."/>
            <person name="Theobald S."/>
            <person name="Brandl J."/>
            <person name="Frisvad J.C."/>
            <person name="Nielsen K.F."/>
            <person name="Lyhne E.K."/>
            <person name="Kogle M.E."/>
            <person name="Kuo A."/>
            <person name="Riley R."/>
            <person name="Clum A."/>
            <person name="Nolan M."/>
            <person name="Lipzen A."/>
            <person name="Salamov A."/>
            <person name="Henrissat B."/>
            <person name="Wiebenga A."/>
            <person name="De Vries R.P."/>
            <person name="Grigoriev I.V."/>
            <person name="Mortensen U.H."/>
            <person name="Andersen M.R."/>
            <person name="Baker S.E."/>
        </authorList>
    </citation>
    <scope>NUCLEOTIDE SEQUENCE [LARGE SCALE GENOMIC DNA]</scope>
    <source>
        <strain evidence="2 3">CBS 115572</strain>
    </source>
</reference>
<feature type="region of interest" description="Disordered" evidence="1">
    <location>
        <begin position="176"/>
        <end position="195"/>
    </location>
</feature>
<feature type="compositionally biased region" description="Low complexity" evidence="1">
    <location>
        <begin position="517"/>
        <end position="570"/>
    </location>
</feature>
<feature type="compositionally biased region" description="Polar residues" evidence="1">
    <location>
        <begin position="718"/>
        <end position="731"/>
    </location>
</feature>
<feature type="compositionally biased region" description="Low complexity" evidence="1">
    <location>
        <begin position="484"/>
        <end position="509"/>
    </location>
</feature>
<comment type="caution">
    <text evidence="2">The sequence shown here is derived from an EMBL/GenBank/DDBJ whole genome shotgun (WGS) entry which is preliminary data.</text>
</comment>
<evidence type="ECO:0000256" key="1">
    <source>
        <dbReference type="SAM" id="MobiDB-lite"/>
    </source>
</evidence>
<dbReference type="OrthoDB" id="4369600at2759"/>
<feature type="compositionally biased region" description="Low complexity" evidence="1">
    <location>
        <begin position="706"/>
        <end position="717"/>
    </location>
</feature>
<protein>
    <recommendedName>
        <fullName evidence="4">CBM-cenC domain-containing protein</fullName>
    </recommendedName>
</protein>
<feature type="region of interest" description="Disordered" evidence="1">
    <location>
        <begin position="452"/>
        <end position="570"/>
    </location>
</feature>
<evidence type="ECO:0000313" key="2">
    <source>
        <dbReference type="EMBL" id="PWY85861.1"/>
    </source>
</evidence>
<feature type="compositionally biased region" description="Polar residues" evidence="1">
    <location>
        <begin position="669"/>
        <end position="681"/>
    </location>
</feature>
<dbReference type="Proteomes" id="UP000246702">
    <property type="component" value="Unassembled WGS sequence"/>
</dbReference>
<evidence type="ECO:0008006" key="4">
    <source>
        <dbReference type="Google" id="ProtNLM"/>
    </source>
</evidence>
<evidence type="ECO:0000313" key="3">
    <source>
        <dbReference type="Proteomes" id="UP000246702"/>
    </source>
</evidence>
<feature type="region of interest" description="Disordered" evidence="1">
    <location>
        <begin position="602"/>
        <end position="731"/>
    </location>
</feature>
<keyword evidence="3" id="KW-1185">Reference proteome</keyword>
<dbReference type="RefSeq" id="XP_025466878.1">
    <property type="nucleotide sequence ID" value="XM_025617783.1"/>
</dbReference>
<feature type="compositionally biased region" description="Polar residues" evidence="1">
    <location>
        <begin position="453"/>
        <end position="467"/>
    </location>
</feature>
<organism evidence="2 3">
    <name type="scientific">Aspergillus sclerotioniger CBS 115572</name>
    <dbReference type="NCBI Taxonomy" id="1450535"/>
    <lineage>
        <taxon>Eukaryota</taxon>
        <taxon>Fungi</taxon>
        <taxon>Dikarya</taxon>
        <taxon>Ascomycota</taxon>
        <taxon>Pezizomycotina</taxon>
        <taxon>Eurotiomycetes</taxon>
        <taxon>Eurotiomycetidae</taxon>
        <taxon>Eurotiales</taxon>
        <taxon>Aspergillaceae</taxon>
        <taxon>Aspergillus</taxon>
        <taxon>Aspergillus subgen. Circumdati</taxon>
    </lineage>
</organism>
<sequence length="824" mass="82038">MVVPPDGVWYLDNGNLSTEWLDTECSTNLHLVDDDAPGGGQCVYIPGSDYDFYQINQTVADAQVGQTYNASVSWRLKSDEYNADVPVTCSIDYRLSNGDTGLLLDIAHETVTVSSTDSGWMAVNGTWDATVSDFTIMITVQCSTEDTDYLPDIEIANVRLNIQIVSCPVQRSSSAVASSTQVSSTTPPRTPISSAVVSPTPVSHLAVPSSSFHATSLVLASSSVAVNRSRVASSLSDYPVSSVSPSVSVSRSRVAASSSSLVSSAIAVTTPVTIPIFIPGLSSAVPSPASSLSSNVASSHILTPGQPGRPLTSILATNPLPTASQSAKLATVPAGSDMTTSTIFTTSTVTITSCPSTITDCPASKRTTYLTTETILVSTTVCPITAAATATATDDGSYTSTILTTRTTTITSCAATVTNCPARSQTTYISTQTLVAGTTIIFTGKTIPAQTALPGTTNVSSGSNDAPVTTGPHGAGVNIAGSQGTPTDSSTTTAAPGTVAAASANAVAPEKPWPHVSSASSEIGSFGSTGSSSLDASSSSGSESRVAGSSASGVSASGSNGSGPSNSSSDYGSCIFSGSPSDSSSGPACCYTSDSDSGHISTELSGLSNYSTSGSAIGSTGPSRPSGSGDSRSRTGTSSAGSFASVSGSESFNSGSASASYDSSNSGSHNTAESTGQTPPNSDMDLTATSATGITGEYNGSSSPKTLTTSVESTSTTAEIPSTNSNSPINGNNVAAVSDGSSPIAGSSYGSSSGQNFPAGYGFSTRPAISSSVASMTPANSATAQASSTTSSAVGAVFTGAASAVPIQNLVLAAVAMVVGVILL</sequence>
<accession>A0A317WJM6</accession>
<feature type="compositionally biased region" description="Polar residues" evidence="1">
    <location>
        <begin position="687"/>
        <end position="705"/>
    </location>
</feature>
<feature type="compositionally biased region" description="Polar residues" evidence="1">
    <location>
        <begin position="602"/>
        <end position="617"/>
    </location>
</feature>
<feature type="compositionally biased region" description="Low complexity" evidence="1">
    <location>
        <begin position="176"/>
        <end position="194"/>
    </location>
</feature>
<gene>
    <name evidence="2" type="ORF">BO94DRAFT_99212</name>
</gene>
<dbReference type="EMBL" id="MSFK01000016">
    <property type="protein sequence ID" value="PWY85861.1"/>
    <property type="molecule type" value="Genomic_DNA"/>
</dbReference>